<keyword evidence="4" id="KW-0808">Transferase</keyword>
<name>Q4SB62_TETNG</name>
<sequence length="111" mass="12314">MEMSAVSGRRGGPSLSPEDCRCPVCLEIFIEPVTLPCTHTFCKARHTRVWFPDDLGPAVRLCSDCCLLTVAASWCCRAVSWRRWTKPRCAVRCVGSASPRGPDTTAGTRRW</sequence>
<feature type="domain" description="Zinc finger RING-type eukaryotic" evidence="11">
    <location>
        <begin position="22"/>
        <end position="43"/>
    </location>
</feature>
<keyword evidence="8" id="KW-0833">Ubl conjugation pathway</keyword>
<evidence type="ECO:0000256" key="9">
    <source>
        <dbReference type="ARBA" id="ARBA00022833"/>
    </source>
</evidence>
<evidence type="ECO:0000256" key="5">
    <source>
        <dbReference type="ARBA" id="ARBA00022723"/>
    </source>
</evidence>
<dbReference type="GO" id="GO:0008270">
    <property type="term" value="F:zinc ion binding"/>
    <property type="evidence" value="ECO:0007669"/>
    <property type="project" value="UniProtKB-KW"/>
</dbReference>
<keyword evidence="7" id="KW-0863">Zinc-finger</keyword>
<keyword evidence="5" id="KW-0479">Metal-binding</keyword>
<comment type="subcellular location">
    <subcellularLocation>
        <location evidence="2">Nucleus</location>
    </subcellularLocation>
</comment>
<dbReference type="GO" id="GO:0006302">
    <property type="term" value="P:double-strand break repair"/>
    <property type="evidence" value="ECO:0007669"/>
    <property type="project" value="TreeGrafter"/>
</dbReference>
<evidence type="ECO:0000256" key="4">
    <source>
        <dbReference type="ARBA" id="ARBA00022679"/>
    </source>
</evidence>
<evidence type="ECO:0000313" key="12">
    <source>
        <dbReference type="EMBL" id="CAG02120.1"/>
    </source>
</evidence>
<evidence type="ECO:0000256" key="8">
    <source>
        <dbReference type="ARBA" id="ARBA00022786"/>
    </source>
</evidence>
<dbReference type="GO" id="GO:0035861">
    <property type="term" value="C:site of double-strand break"/>
    <property type="evidence" value="ECO:0007669"/>
    <property type="project" value="TreeGrafter"/>
</dbReference>
<dbReference type="GO" id="GO:0031491">
    <property type="term" value="F:nucleosome binding"/>
    <property type="evidence" value="ECO:0007669"/>
    <property type="project" value="TreeGrafter"/>
</dbReference>
<organism evidence="12">
    <name type="scientific">Tetraodon nigroviridis</name>
    <name type="common">Spotted green pufferfish</name>
    <name type="synonym">Chelonodon nigroviridis</name>
    <dbReference type="NCBI Taxonomy" id="99883"/>
    <lineage>
        <taxon>Eukaryota</taxon>
        <taxon>Metazoa</taxon>
        <taxon>Chordata</taxon>
        <taxon>Craniata</taxon>
        <taxon>Vertebrata</taxon>
        <taxon>Euteleostomi</taxon>
        <taxon>Actinopterygii</taxon>
        <taxon>Neopterygii</taxon>
        <taxon>Teleostei</taxon>
        <taxon>Neoteleostei</taxon>
        <taxon>Acanthomorphata</taxon>
        <taxon>Eupercaria</taxon>
        <taxon>Tetraodontiformes</taxon>
        <taxon>Tetradontoidea</taxon>
        <taxon>Tetraodontidae</taxon>
        <taxon>Tetraodon</taxon>
    </lineage>
</organism>
<evidence type="ECO:0000256" key="6">
    <source>
        <dbReference type="ARBA" id="ARBA00022763"/>
    </source>
</evidence>
<dbReference type="InterPro" id="IPR051657">
    <property type="entry name" value="RNF168/RNF169_E3_ubiq-ligase"/>
</dbReference>
<dbReference type="EC" id="2.3.2.27" evidence="3"/>
<dbReference type="AlphaFoldDB" id="Q4SB62"/>
<dbReference type="InterPro" id="IPR013083">
    <property type="entry name" value="Znf_RING/FYVE/PHD"/>
</dbReference>
<evidence type="ECO:0000256" key="3">
    <source>
        <dbReference type="ARBA" id="ARBA00012483"/>
    </source>
</evidence>
<comment type="caution">
    <text evidence="12">The sequence shown here is derived from an EMBL/GenBank/DDBJ whole genome shotgun (WGS) entry which is preliminary data.</text>
</comment>
<dbReference type="OrthoDB" id="426657at2759"/>
<dbReference type="SUPFAM" id="SSF57850">
    <property type="entry name" value="RING/U-box"/>
    <property type="match status" value="1"/>
</dbReference>
<dbReference type="PANTHER" id="PTHR23328:SF0">
    <property type="entry name" value="RING-TYPE DOMAIN-CONTAINING PROTEIN"/>
    <property type="match status" value="1"/>
</dbReference>
<dbReference type="EMBL" id="CAAE01014677">
    <property type="protein sequence ID" value="CAG02120.1"/>
    <property type="molecule type" value="Genomic_DNA"/>
</dbReference>
<keyword evidence="9" id="KW-0862">Zinc</keyword>
<dbReference type="GO" id="GO:0061630">
    <property type="term" value="F:ubiquitin protein ligase activity"/>
    <property type="evidence" value="ECO:0007669"/>
    <property type="project" value="UniProtKB-EC"/>
</dbReference>
<dbReference type="KEGG" id="tng:GSTEN00021118G001"/>
<keyword evidence="10" id="KW-0539">Nucleus</keyword>
<accession>Q4SB62</accession>
<evidence type="ECO:0000256" key="2">
    <source>
        <dbReference type="ARBA" id="ARBA00004123"/>
    </source>
</evidence>
<proteinExistence type="predicted"/>
<keyword evidence="6" id="KW-0227">DNA damage</keyword>
<reference evidence="12" key="1">
    <citation type="journal article" date="2004" name="Nature">
        <title>Genome duplication in the teleost fish Tetraodon nigroviridis reveals the early vertebrate proto-karyotype.</title>
        <authorList>
            <person name="Jaillon O."/>
            <person name="Aury J.-M."/>
            <person name="Brunet F."/>
            <person name="Petit J.-L."/>
            <person name="Stange-Thomann N."/>
            <person name="Mauceli E."/>
            <person name="Bouneau L."/>
            <person name="Fischer C."/>
            <person name="Ozouf-Costaz C."/>
            <person name="Bernot A."/>
            <person name="Nicaud S."/>
            <person name="Jaffe D."/>
            <person name="Fisher S."/>
            <person name="Lutfalla G."/>
            <person name="Dossat C."/>
            <person name="Segurens B."/>
            <person name="Dasilva C."/>
            <person name="Salanoubat M."/>
            <person name="Levy M."/>
            <person name="Boudet N."/>
            <person name="Castellano S."/>
            <person name="Anthouard V."/>
            <person name="Jubin C."/>
            <person name="Castelli V."/>
            <person name="Katinka M."/>
            <person name="Vacherie B."/>
            <person name="Biemont C."/>
            <person name="Skalli Z."/>
            <person name="Cattolico L."/>
            <person name="Poulain J."/>
            <person name="De Berardinis V."/>
            <person name="Cruaud C."/>
            <person name="Duprat S."/>
            <person name="Brottier P."/>
            <person name="Coutanceau J.-P."/>
            <person name="Gouzy J."/>
            <person name="Parra G."/>
            <person name="Lardier G."/>
            <person name="Chapple C."/>
            <person name="McKernan K.J."/>
            <person name="McEwan P."/>
            <person name="Bosak S."/>
            <person name="Kellis M."/>
            <person name="Volff J.-N."/>
            <person name="Guigo R."/>
            <person name="Zody M.C."/>
            <person name="Mesirov J."/>
            <person name="Lindblad-Toh K."/>
            <person name="Birren B."/>
            <person name="Nusbaum C."/>
            <person name="Kahn D."/>
            <person name="Robinson-Rechavi M."/>
            <person name="Laudet V."/>
            <person name="Schachter V."/>
            <person name="Quetier F."/>
            <person name="Saurin W."/>
            <person name="Scarpelli C."/>
            <person name="Wincker P."/>
            <person name="Lander E.S."/>
            <person name="Weissenbach J."/>
            <person name="Roest Crollius H."/>
        </authorList>
    </citation>
    <scope>NUCLEOTIDE SEQUENCE [LARGE SCALE GENOMIC DNA]</scope>
</reference>
<dbReference type="PANTHER" id="PTHR23328">
    <property type="entry name" value="RING-TYPE DOMAIN-CONTAINING PROTEIN"/>
    <property type="match status" value="1"/>
</dbReference>
<gene>
    <name evidence="12" type="ORF">GSTENG00021118001</name>
</gene>
<dbReference type="Pfam" id="PF13445">
    <property type="entry name" value="zf-RING_UBOX"/>
    <property type="match status" value="1"/>
</dbReference>
<dbReference type="GO" id="GO:0005634">
    <property type="term" value="C:nucleus"/>
    <property type="evidence" value="ECO:0007669"/>
    <property type="project" value="UniProtKB-SubCell"/>
</dbReference>
<evidence type="ECO:0000256" key="7">
    <source>
        <dbReference type="ARBA" id="ARBA00022771"/>
    </source>
</evidence>
<reference evidence="12" key="2">
    <citation type="submission" date="2004-02" db="EMBL/GenBank/DDBJ databases">
        <authorList>
            <consortium name="Genoscope"/>
            <consortium name="Whitehead Institute Centre for Genome Research"/>
        </authorList>
    </citation>
    <scope>NUCLEOTIDE SEQUENCE</scope>
</reference>
<dbReference type="Gene3D" id="3.30.40.10">
    <property type="entry name" value="Zinc/RING finger domain, C3HC4 (zinc finger)"/>
    <property type="match status" value="1"/>
</dbReference>
<evidence type="ECO:0000256" key="1">
    <source>
        <dbReference type="ARBA" id="ARBA00000900"/>
    </source>
</evidence>
<evidence type="ECO:0000259" key="11">
    <source>
        <dbReference type="Pfam" id="PF13445"/>
    </source>
</evidence>
<comment type="catalytic activity">
    <reaction evidence="1">
        <text>S-ubiquitinyl-[E2 ubiquitin-conjugating enzyme]-L-cysteine + [acceptor protein]-L-lysine = [E2 ubiquitin-conjugating enzyme]-L-cysteine + N(6)-ubiquitinyl-[acceptor protein]-L-lysine.</text>
        <dbReference type="EC" id="2.3.2.27"/>
    </reaction>
</comment>
<dbReference type="InterPro" id="IPR027370">
    <property type="entry name" value="Znf-RING_euk"/>
</dbReference>
<protein>
    <recommendedName>
        <fullName evidence="3">RING-type E3 ubiquitin transferase</fullName>
        <ecNumber evidence="3">2.3.2.27</ecNumber>
    </recommendedName>
</protein>
<evidence type="ECO:0000256" key="10">
    <source>
        <dbReference type="ARBA" id="ARBA00023242"/>
    </source>
</evidence>